<organism evidence="2">
    <name type="scientific">Camponotus floridanus</name>
    <name type="common">Florida carpenter ant</name>
    <dbReference type="NCBI Taxonomy" id="104421"/>
    <lineage>
        <taxon>Eukaryota</taxon>
        <taxon>Metazoa</taxon>
        <taxon>Ecdysozoa</taxon>
        <taxon>Arthropoda</taxon>
        <taxon>Hexapoda</taxon>
        <taxon>Insecta</taxon>
        <taxon>Pterygota</taxon>
        <taxon>Neoptera</taxon>
        <taxon>Endopterygota</taxon>
        <taxon>Hymenoptera</taxon>
        <taxon>Apocrita</taxon>
        <taxon>Aculeata</taxon>
        <taxon>Formicoidea</taxon>
        <taxon>Formicidae</taxon>
        <taxon>Formicinae</taxon>
        <taxon>Camponotus</taxon>
    </lineage>
</organism>
<dbReference type="Proteomes" id="UP000000311">
    <property type="component" value="Unassembled WGS sequence"/>
</dbReference>
<protein>
    <submittedName>
        <fullName evidence="1">Uncharacterized protein</fullName>
    </submittedName>
</protein>
<reference evidence="1 2" key="1">
    <citation type="journal article" date="2010" name="Science">
        <title>Genomic comparison of the ants Camponotus floridanus and Harpegnathos saltator.</title>
        <authorList>
            <person name="Bonasio R."/>
            <person name="Zhang G."/>
            <person name="Ye C."/>
            <person name="Mutti N.S."/>
            <person name="Fang X."/>
            <person name="Qin N."/>
            <person name="Donahue G."/>
            <person name="Yang P."/>
            <person name="Li Q."/>
            <person name="Li C."/>
            <person name="Zhang P."/>
            <person name="Huang Z."/>
            <person name="Berger S.L."/>
            <person name="Reinberg D."/>
            <person name="Wang J."/>
            <person name="Liebig J."/>
        </authorList>
    </citation>
    <scope>NUCLEOTIDE SEQUENCE [LARGE SCALE GENOMIC DNA]</scope>
    <source>
        <strain evidence="2">C129</strain>
    </source>
</reference>
<dbReference type="EMBL" id="GL435878">
    <property type="protein sequence ID" value="EFN72541.1"/>
    <property type="molecule type" value="Genomic_DNA"/>
</dbReference>
<dbReference type="InParanoid" id="E2A1Z9"/>
<evidence type="ECO:0000313" key="2">
    <source>
        <dbReference type="Proteomes" id="UP000000311"/>
    </source>
</evidence>
<name>E2A1Z9_CAMFO</name>
<accession>E2A1Z9</accession>
<dbReference type="AlphaFoldDB" id="E2A1Z9"/>
<sequence>MPKVPAPIWRLGTNEVQSFVSCLDFSVWFAIARISGASTASDWSDVQSIQQSRITSLGSRAKGKSLKRLIHLLWSDHGPNIGVVVVGQSRRHIERSGKELEVESQLCRLIDINDLTIWP</sequence>
<evidence type="ECO:0000313" key="1">
    <source>
        <dbReference type="EMBL" id="EFN72541.1"/>
    </source>
</evidence>
<keyword evidence="2" id="KW-1185">Reference proteome</keyword>
<gene>
    <name evidence="1" type="ORF">EAG_01956</name>
</gene>
<proteinExistence type="predicted"/>